<evidence type="ECO:0000256" key="4">
    <source>
        <dbReference type="ARBA" id="ARBA00023136"/>
    </source>
</evidence>
<dbReference type="EMBL" id="FOVP01000006">
    <property type="protein sequence ID" value="SFN63720.1"/>
    <property type="molecule type" value="Genomic_DNA"/>
</dbReference>
<dbReference type="InterPro" id="IPR003886">
    <property type="entry name" value="NIDO_dom"/>
</dbReference>
<dbReference type="RefSeq" id="WP_092836078.1">
    <property type="nucleotide sequence ID" value="NZ_FOVP01000006.1"/>
</dbReference>
<dbReference type="SMART" id="SM00216">
    <property type="entry name" value="VWD"/>
    <property type="match status" value="1"/>
</dbReference>
<dbReference type="Gene3D" id="2.150.10.10">
    <property type="entry name" value="Serralysin-like metalloprotease, C-terminal"/>
    <property type="match status" value="5"/>
</dbReference>
<feature type="region of interest" description="Disordered" evidence="5">
    <location>
        <begin position="1"/>
        <end position="31"/>
    </location>
</feature>
<dbReference type="InterPro" id="IPR001343">
    <property type="entry name" value="Hemolysn_Ca-bd"/>
</dbReference>
<reference evidence="8" key="1">
    <citation type="submission" date="2016-10" db="EMBL/GenBank/DDBJ databases">
        <authorList>
            <person name="Varghese N."/>
            <person name="Submissions S."/>
        </authorList>
    </citation>
    <scope>NUCLEOTIDE SEQUENCE [LARGE SCALE GENOMIC DNA]</scope>
    <source>
        <strain evidence="8">DSM 28463</strain>
    </source>
</reference>
<dbReference type="GO" id="GO:0016020">
    <property type="term" value="C:membrane"/>
    <property type="evidence" value="ECO:0007669"/>
    <property type="project" value="UniProtKB-SubCell"/>
</dbReference>
<dbReference type="GO" id="GO:0005576">
    <property type="term" value="C:extracellular region"/>
    <property type="evidence" value="ECO:0007669"/>
    <property type="project" value="UniProtKB-SubCell"/>
</dbReference>
<dbReference type="STRING" id="1005928.SAMN04487859_10684"/>
<sequence length="996" mass="101160">MEGLNIPGTPEADDLVGTPDDDTLTGAAGDDTLTGAAGNDILDGGAGFDTAVFDGAVSGYTVAQNESGQSTITHTSSGDTDTLINVQRLQFDNVSTDVLLNPDGTSPALIRGLGGDFGFGEDFLPRNDDGSTAQIDLSPVFENGLNYFGTVYEGLWINNNGSVTFASPRGTFTPDVITGVSNNPEITPFFADVDTRGGEVAPTPGGNSQGSNLVHWDFNQLSDQVIVTWDDVGYFSSRTDLLNSFQLILSDRGNGDFDMQFRYEDVNWTTGNASGGTDGLGGTVARAGFTAGTGEEGEFFELPQSGIQDEMLSLDAIAGNTGLVGIWNFAVRNGGVVESIVPLLPTTGNGAWVSGDPHLATLDGVGYDFQAAGEFVLLQGTDNNFQLQARMVPVADNVSVNAAVATNLGGTAVMIDATDATPLHIGGVATELEDFGSITVGNDQVFREGDTYTIVYAGADDVVGNGDSQVRVIVRDERVDIDVRLNDELLGRLEGLLGDGDGNPDNDVARADGSVLARPFAFGDLYGQFREDWRVSSDADSLFTYDTGESLRGFYLPDFPGEIVTLDTLDPAVRDAAITAALNAGLVEGTPNFENAVLDFALTDDGSFLASAAEVPASVTETVATDDPVALLLNGTPGDDVLLGAVLNDTLNGEAGNDRLEGRAGDDILNGGDGSDALLGGVGDDTLDGGAGDDNLAASDGNDVVNGGDGKDLIGGGVGDDILNGEDGNDFMGGGQDNDLMDGGLGNDVVNGGAGDDTISGGAGNDTMGASLGTDVVNGGEGNDDLGGGAGQDTIDAGAGDDSVGVRVVIDGGAGNDTMGASLGADVVNGGEGNDDLGGGAGQDTIDAGAGDDSVGGGEGNDSILGGDGNDFLAGGGRNDVIDGGLGDDTINGGDGDDVMTGGEGADVFVFNFFKDGDEDVIADYEDGVDSFLIRLVNLDTGEANIDNGGNGLQGFVDALNITDTAAGAQMDIGGHLVTVEGMAAADLTLDDFAFI</sequence>
<evidence type="ECO:0000313" key="7">
    <source>
        <dbReference type="EMBL" id="SFN63720.1"/>
    </source>
</evidence>
<keyword evidence="3" id="KW-0964">Secreted</keyword>
<feature type="compositionally biased region" description="Low complexity" evidence="5">
    <location>
        <begin position="693"/>
        <end position="704"/>
    </location>
</feature>
<dbReference type="PANTHER" id="PTHR38340:SF1">
    <property type="entry name" value="S-LAYER PROTEIN"/>
    <property type="match status" value="1"/>
</dbReference>
<feature type="domain" description="VWFD" evidence="6">
    <location>
        <begin position="349"/>
        <end position="542"/>
    </location>
</feature>
<dbReference type="PRINTS" id="PR00313">
    <property type="entry name" value="CABNDNGRPT"/>
</dbReference>
<keyword evidence="8" id="KW-1185">Reference proteome</keyword>
<name>A0A1I5AMY0_9RHOB</name>
<dbReference type="GO" id="GO:0007160">
    <property type="term" value="P:cell-matrix adhesion"/>
    <property type="evidence" value="ECO:0007669"/>
    <property type="project" value="InterPro"/>
</dbReference>
<dbReference type="SUPFAM" id="SSF51120">
    <property type="entry name" value="beta-Roll"/>
    <property type="match status" value="3"/>
</dbReference>
<keyword evidence="4" id="KW-0472">Membrane</keyword>
<dbReference type="PANTHER" id="PTHR38340">
    <property type="entry name" value="S-LAYER PROTEIN"/>
    <property type="match status" value="1"/>
</dbReference>
<dbReference type="GO" id="GO:0005509">
    <property type="term" value="F:calcium ion binding"/>
    <property type="evidence" value="ECO:0007669"/>
    <property type="project" value="InterPro"/>
</dbReference>
<dbReference type="SMART" id="SM00539">
    <property type="entry name" value="NIDO"/>
    <property type="match status" value="1"/>
</dbReference>
<dbReference type="Pfam" id="PF00353">
    <property type="entry name" value="HemolysinCabind"/>
    <property type="match status" value="7"/>
</dbReference>
<dbReference type="PROSITE" id="PS00330">
    <property type="entry name" value="HEMOLYSIN_CALCIUM"/>
    <property type="match status" value="5"/>
</dbReference>
<gene>
    <name evidence="7" type="ORF">SAMN04487859_10684</name>
</gene>
<dbReference type="Pfam" id="PF06119">
    <property type="entry name" value="NIDO"/>
    <property type="match status" value="1"/>
</dbReference>
<feature type="region of interest" description="Disordered" evidence="5">
    <location>
        <begin position="684"/>
        <end position="704"/>
    </location>
</feature>
<feature type="compositionally biased region" description="Acidic residues" evidence="5">
    <location>
        <begin position="11"/>
        <end position="23"/>
    </location>
</feature>
<dbReference type="InterPro" id="IPR050557">
    <property type="entry name" value="RTX_toxin/Mannuronan_C5-epim"/>
</dbReference>
<dbReference type="PROSITE" id="PS51233">
    <property type="entry name" value="VWFD"/>
    <property type="match status" value="1"/>
</dbReference>
<accession>A0A1I5AMY0</accession>
<evidence type="ECO:0000256" key="3">
    <source>
        <dbReference type="ARBA" id="ARBA00022525"/>
    </source>
</evidence>
<evidence type="ECO:0000313" key="8">
    <source>
        <dbReference type="Proteomes" id="UP000198599"/>
    </source>
</evidence>
<dbReference type="InterPro" id="IPR018511">
    <property type="entry name" value="Hemolysin-typ_Ca-bd_CS"/>
</dbReference>
<evidence type="ECO:0000256" key="2">
    <source>
        <dbReference type="ARBA" id="ARBA00004613"/>
    </source>
</evidence>
<organism evidence="7 8">
    <name type="scientific">Roseovarius lutimaris</name>
    <dbReference type="NCBI Taxonomy" id="1005928"/>
    <lineage>
        <taxon>Bacteria</taxon>
        <taxon>Pseudomonadati</taxon>
        <taxon>Pseudomonadota</taxon>
        <taxon>Alphaproteobacteria</taxon>
        <taxon>Rhodobacterales</taxon>
        <taxon>Roseobacteraceae</taxon>
        <taxon>Roseovarius</taxon>
    </lineage>
</organism>
<evidence type="ECO:0000256" key="1">
    <source>
        <dbReference type="ARBA" id="ARBA00004370"/>
    </source>
</evidence>
<evidence type="ECO:0000256" key="5">
    <source>
        <dbReference type="SAM" id="MobiDB-lite"/>
    </source>
</evidence>
<proteinExistence type="predicted"/>
<evidence type="ECO:0000259" key="6">
    <source>
        <dbReference type="PROSITE" id="PS51233"/>
    </source>
</evidence>
<protein>
    <submittedName>
        <fullName evidence="7">Hemolysin-type calcium-binding repeat-containing protein</fullName>
    </submittedName>
</protein>
<dbReference type="Pfam" id="PF00094">
    <property type="entry name" value="VWD"/>
    <property type="match status" value="1"/>
</dbReference>
<dbReference type="Proteomes" id="UP000198599">
    <property type="component" value="Unassembled WGS sequence"/>
</dbReference>
<dbReference type="InterPro" id="IPR001846">
    <property type="entry name" value="VWF_type-D"/>
</dbReference>
<dbReference type="InterPro" id="IPR011049">
    <property type="entry name" value="Serralysin-like_metalloprot_C"/>
</dbReference>
<dbReference type="AlphaFoldDB" id="A0A1I5AMY0"/>
<comment type="subcellular location">
    <subcellularLocation>
        <location evidence="1">Membrane</location>
    </subcellularLocation>
    <subcellularLocation>
        <location evidence="2">Secreted</location>
    </subcellularLocation>
</comment>